<dbReference type="AlphaFoldDB" id="A0A329RFB0"/>
<organism evidence="1 2">
    <name type="scientific">Phytophthora cactorum</name>
    <dbReference type="NCBI Taxonomy" id="29920"/>
    <lineage>
        <taxon>Eukaryota</taxon>
        <taxon>Sar</taxon>
        <taxon>Stramenopiles</taxon>
        <taxon>Oomycota</taxon>
        <taxon>Peronosporomycetes</taxon>
        <taxon>Peronosporales</taxon>
        <taxon>Peronosporaceae</taxon>
        <taxon>Phytophthora</taxon>
    </lineage>
</organism>
<reference evidence="1 2" key="1">
    <citation type="submission" date="2018-01" db="EMBL/GenBank/DDBJ databases">
        <title>Draft genome of the strawberry crown rot pathogen Phytophthora cactorum.</title>
        <authorList>
            <person name="Armitage A.D."/>
            <person name="Lysoe E."/>
            <person name="Nellist C.F."/>
            <person name="Harrison R.J."/>
            <person name="Brurberg M.B."/>
        </authorList>
    </citation>
    <scope>NUCLEOTIDE SEQUENCE [LARGE SCALE GENOMIC DNA]</scope>
    <source>
        <strain evidence="1 2">10300</strain>
    </source>
</reference>
<protein>
    <submittedName>
        <fullName evidence="1">Uncharacterized protein</fullName>
    </submittedName>
</protein>
<evidence type="ECO:0000313" key="1">
    <source>
        <dbReference type="EMBL" id="RAW22102.1"/>
    </source>
</evidence>
<comment type="caution">
    <text evidence="1">The sequence shown here is derived from an EMBL/GenBank/DDBJ whole genome shotgun (WGS) entry which is preliminary data.</text>
</comment>
<dbReference type="Proteomes" id="UP000251314">
    <property type="component" value="Unassembled WGS sequence"/>
</dbReference>
<evidence type="ECO:0000313" key="2">
    <source>
        <dbReference type="Proteomes" id="UP000251314"/>
    </source>
</evidence>
<keyword evidence="2" id="KW-1185">Reference proteome</keyword>
<gene>
    <name evidence="1" type="ORF">PC110_g21456</name>
</gene>
<dbReference type="VEuPathDB" id="FungiDB:PC110_g21456"/>
<accession>A0A329RFB0</accession>
<proteinExistence type="predicted"/>
<sequence length="42" mass="4349">MSILHGAYSNYGYVTSGPSSLTVVDERNPALKLLIVAPAAAT</sequence>
<feature type="non-terminal residue" evidence="1">
    <location>
        <position position="42"/>
    </location>
</feature>
<dbReference type="EMBL" id="MJFZ01001426">
    <property type="protein sequence ID" value="RAW22102.1"/>
    <property type="molecule type" value="Genomic_DNA"/>
</dbReference>
<name>A0A329RFB0_9STRA</name>